<reference evidence="1 2" key="1">
    <citation type="journal article" date="2023" name="Plants (Basel)">
        <title>Bridging the Gap: Combining Genomics and Transcriptomics Approaches to Understand Stylosanthes scabra, an Orphan Legume from the Brazilian Caatinga.</title>
        <authorList>
            <person name="Ferreira-Neto J.R.C."/>
            <person name="da Silva M.D."/>
            <person name="Binneck E."/>
            <person name="de Melo N.F."/>
            <person name="da Silva R.H."/>
            <person name="de Melo A.L.T.M."/>
            <person name="Pandolfi V."/>
            <person name="Bustamante F.O."/>
            <person name="Brasileiro-Vidal A.C."/>
            <person name="Benko-Iseppon A.M."/>
        </authorList>
    </citation>
    <scope>NUCLEOTIDE SEQUENCE [LARGE SCALE GENOMIC DNA]</scope>
    <source>
        <tissue evidence="1">Leaves</tissue>
    </source>
</reference>
<accession>A0ABU6TWG8</accession>
<comment type="caution">
    <text evidence="1">The sequence shown here is derived from an EMBL/GenBank/DDBJ whole genome shotgun (WGS) entry which is preliminary data.</text>
</comment>
<keyword evidence="2" id="KW-1185">Reference proteome</keyword>
<sequence length="55" mass="6356">LGYTFWDDKALGLREGHVWAKSGTWSKRCLLLMMLQGSVESRLAQLETWSKRDLS</sequence>
<dbReference type="EMBL" id="JASCZI010092195">
    <property type="protein sequence ID" value="MED6152023.1"/>
    <property type="molecule type" value="Genomic_DNA"/>
</dbReference>
<proteinExistence type="predicted"/>
<evidence type="ECO:0000313" key="2">
    <source>
        <dbReference type="Proteomes" id="UP001341840"/>
    </source>
</evidence>
<organism evidence="1 2">
    <name type="scientific">Stylosanthes scabra</name>
    <dbReference type="NCBI Taxonomy" id="79078"/>
    <lineage>
        <taxon>Eukaryota</taxon>
        <taxon>Viridiplantae</taxon>
        <taxon>Streptophyta</taxon>
        <taxon>Embryophyta</taxon>
        <taxon>Tracheophyta</taxon>
        <taxon>Spermatophyta</taxon>
        <taxon>Magnoliopsida</taxon>
        <taxon>eudicotyledons</taxon>
        <taxon>Gunneridae</taxon>
        <taxon>Pentapetalae</taxon>
        <taxon>rosids</taxon>
        <taxon>fabids</taxon>
        <taxon>Fabales</taxon>
        <taxon>Fabaceae</taxon>
        <taxon>Papilionoideae</taxon>
        <taxon>50 kb inversion clade</taxon>
        <taxon>dalbergioids sensu lato</taxon>
        <taxon>Dalbergieae</taxon>
        <taxon>Pterocarpus clade</taxon>
        <taxon>Stylosanthes</taxon>
    </lineage>
</organism>
<evidence type="ECO:0000313" key="1">
    <source>
        <dbReference type="EMBL" id="MED6152023.1"/>
    </source>
</evidence>
<protein>
    <submittedName>
        <fullName evidence="1">Uncharacterized protein</fullName>
    </submittedName>
</protein>
<dbReference type="Proteomes" id="UP001341840">
    <property type="component" value="Unassembled WGS sequence"/>
</dbReference>
<name>A0ABU6TWG8_9FABA</name>
<feature type="non-terminal residue" evidence="1">
    <location>
        <position position="1"/>
    </location>
</feature>
<gene>
    <name evidence="1" type="ORF">PIB30_087963</name>
</gene>